<dbReference type="Proteomes" id="UP001200557">
    <property type="component" value="Unassembled WGS sequence"/>
</dbReference>
<dbReference type="Pfam" id="PF00205">
    <property type="entry name" value="TPP_enzyme_M"/>
    <property type="match status" value="1"/>
</dbReference>
<evidence type="ECO:0000313" key="8">
    <source>
        <dbReference type="Proteomes" id="UP001200557"/>
    </source>
</evidence>
<feature type="domain" description="Thiamine pyrophosphate enzyme TPP-binding" evidence="5">
    <location>
        <begin position="390"/>
        <end position="528"/>
    </location>
</feature>
<dbReference type="RefSeq" id="WP_235224187.1">
    <property type="nucleotide sequence ID" value="NZ_JAKGAQ010000001.1"/>
</dbReference>
<protein>
    <submittedName>
        <fullName evidence="7">Thiamine pyrophosphate-dependent enzyme</fullName>
    </submittedName>
</protein>
<evidence type="ECO:0000259" key="5">
    <source>
        <dbReference type="Pfam" id="PF02775"/>
    </source>
</evidence>
<evidence type="ECO:0000256" key="2">
    <source>
        <dbReference type="ARBA" id="ARBA00023052"/>
    </source>
</evidence>
<dbReference type="Pfam" id="PF02775">
    <property type="entry name" value="TPP_enzyme_C"/>
    <property type="match status" value="1"/>
</dbReference>
<feature type="domain" description="Thiamine pyrophosphate enzyme N-terminal TPP-binding" evidence="6">
    <location>
        <begin position="16"/>
        <end position="127"/>
    </location>
</feature>
<comment type="similarity">
    <text evidence="1 3">Belongs to the TPP enzyme family.</text>
</comment>
<keyword evidence="2 3" id="KW-0786">Thiamine pyrophosphate</keyword>
<dbReference type="Gene3D" id="3.40.50.970">
    <property type="match status" value="2"/>
</dbReference>
<reference evidence="7 8" key="1">
    <citation type="submission" date="2022-01" db="EMBL/GenBank/DDBJ databases">
        <title>Octadecabacter sp. nov., isolated from a marine alga.</title>
        <authorList>
            <person name="Jin M.S."/>
            <person name="Kim H.M."/>
            <person name="Han D.M."/>
            <person name="Jung J.J."/>
            <person name="Jeon C.O."/>
        </authorList>
    </citation>
    <scope>NUCLEOTIDE SEQUENCE [LARGE SCALE GENOMIC DNA]</scope>
    <source>
        <strain evidence="7 8">G9-8</strain>
    </source>
</reference>
<dbReference type="CDD" id="cd00568">
    <property type="entry name" value="TPP_enzymes"/>
    <property type="match status" value="1"/>
</dbReference>
<accession>A0ABS9CS48</accession>
<dbReference type="Gene3D" id="3.40.50.1220">
    <property type="entry name" value="TPP-binding domain"/>
    <property type="match status" value="1"/>
</dbReference>
<evidence type="ECO:0000256" key="3">
    <source>
        <dbReference type="RuleBase" id="RU362132"/>
    </source>
</evidence>
<dbReference type="InterPro" id="IPR011766">
    <property type="entry name" value="TPP_enzyme_TPP-bd"/>
</dbReference>
<evidence type="ECO:0000256" key="1">
    <source>
        <dbReference type="ARBA" id="ARBA00007812"/>
    </source>
</evidence>
<dbReference type="InterPro" id="IPR012001">
    <property type="entry name" value="Thiamin_PyroP_enz_TPP-bd_dom"/>
</dbReference>
<sequence>MTKRPLDAQPAVRPLGAQISHMLKDRGIDTIFGIPGVHNQEMYRGIEEAGIQHVLARHEQGAGFMADGYARASGKPGVCYVITGPGVLNALTPMGQAYSDSVPVLMLASCLDEVAFEKGQLHQMNDQEGAAASVTDWSATPLTANATYGLIDRALSEFQTKRARPKAIHVPIKLLEAEASAPPATSKYTHMRDERPEMSGLAEAVNRAKRPLFIFGGGAVSAGQAVRDVVEISNAASITTYAGRGLIHHSDPLHFGACLSRPSSEAIIASADLVIAVGTELAEVDLWRPELGNSVPLVRIDIDPEMLTSRQNTGQTFVADARAALEALYEHLTPRADAGWSTEEVAKARAAWRSEIEAERPGLPLIIDTVRAAMPDDVMYFSDMTGFAYAAKDIWPMEYPGQWHHPFGFGTLGYALPASIGGAVARKGQRTACIIGDYGLQYTIAELGTAVELGLPLPIILWDNGKLGEIEDSMVRAQIAPNAVIQRNPDFLALAKAYGALSVQPETLADIAPALDAAFKADVPTVIRLTPALTA</sequence>
<keyword evidence="8" id="KW-1185">Reference proteome</keyword>
<dbReference type="InterPro" id="IPR045229">
    <property type="entry name" value="TPP_enz"/>
</dbReference>
<proteinExistence type="inferred from homology"/>
<dbReference type="InterPro" id="IPR029061">
    <property type="entry name" value="THDP-binding"/>
</dbReference>
<name>A0ABS9CS48_9RHOB</name>
<comment type="caution">
    <text evidence="7">The sequence shown here is derived from an EMBL/GenBank/DDBJ whole genome shotgun (WGS) entry which is preliminary data.</text>
</comment>
<dbReference type="SUPFAM" id="SSF52467">
    <property type="entry name" value="DHS-like NAD/FAD-binding domain"/>
    <property type="match status" value="1"/>
</dbReference>
<dbReference type="InterPro" id="IPR012000">
    <property type="entry name" value="Thiamin_PyroP_enz_cen_dom"/>
</dbReference>
<feature type="domain" description="Thiamine pyrophosphate enzyme central" evidence="4">
    <location>
        <begin position="201"/>
        <end position="328"/>
    </location>
</feature>
<dbReference type="InterPro" id="IPR029035">
    <property type="entry name" value="DHS-like_NAD/FAD-binding_dom"/>
</dbReference>
<dbReference type="PANTHER" id="PTHR18968">
    <property type="entry name" value="THIAMINE PYROPHOSPHATE ENZYMES"/>
    <property type="match status" value="1"/>
</dbReference>
<dbReference type="PANTHER" id="PTHR18968:SF13">
    <property type="entry name" value="ACETOLACTATE SYNTHASE CATALYTIC SUBUNIT, MITOCHONDRIAL"/>
    <property type="match status" value="1"/>
</dbReference>
<evidence type="ECO:0000259" key="4">
    <source>
        <dbReference type="Pfam" id="PF00205"/>
    </source>
</evidence>
<dbReference type="SUPFAM" id="SSF52518">
    <property type="entry name" value="Thiamin diphosphate-binding fold (THDP-binding)"/>
    <property type="match status" value="2"/>
</dbReference>
<dbReference type="Pfam" id="PF02776">
    <property type="entry name" value="TPP_enzyme_N"/>
    <property type="match status" value="1"/>
</dbReference>
<evidence type="ECO:0000313" key="7">
    <source>
        <dbReference type="EMBL" id="MCF2870068.1"/>
    </source>
</evidence>
<dbReference type="CDD" id="cd07035">
    <property type="entry name" value="TPP_PYR_POX_like"/>
    <property type="match status" value="1"/>
</dbReference>
<gene>
    <name evidence="7" type="ORF">L0664_03225</name>
</gene>
<evidence type="ECO:0000259" key="6">
    <source>
        <dbReference type="Pfam" id="PF02776"/>
    </source>
</evidence>
<organism evidence="7 8">
    <name type="scientific">Octadecabacter dasysiphoniae</name>
    <dbReference type="NCBI Taxonomy" id="2909341"/>
    <lineage>
        <taxon>Bacteria</taxon>
        <taxon>Pseudomonadati</taxon>
        <taxon>Pseudomonadota</taxon>
        <taxon>Alphaproteobacteria</taxon>
        <taxon>Rhodobacterales</taxon>
        <taxon>Roseobacteraceae</taxon>
        <taxon>Octadecabacter</taxon>
    </lineage>
</organism>
<dbReference type="EMBL" id="JAKGAQ010000001">
    <property type="protein sequence ID" value="MCF2870068.1"/>
    <property type="molecule type" value="Genomic_DNA"/>
</dbReference>